<dbReference type="Gene3D" id="3.40.50.360">
    <property type="match status" value="1"/>
</dbReference>
<dbReference type="SUPFAM" id="SSF52218">
    <property type="entry name" value="Flavoproteins"/>
    <property type="match status" value="1"/>
</dbReference>
<dbReference type="EMBL" id="FMKA01000004">
    <property type="protein sequence ID" value="SCP96352.1"/>
    <property type="molecule type" value="Genomic_DNA"/>
</dbReference>
<evidence type="ECO:0000259" key="1">
    <source>
        <dbReference type="Pfam" id="PF02036"/>
    </source>
</evidence>
<dbReference type="Pfam" id="PF02036">
    <property type="entry name" value="SCP2"/>
    <property type="match status" value="1"/>
</dbReference>
<keyword evidence="3" id="KW-1185">Reference proteome</keyword>
<dbReference type="InterPro" id="IPR003033">
    <property type="entry name" value="SCP2_sterol-bd_dom"/>
</dbReference>
<dbReference type="RefSeq" id="WP_091231498.1">
    <property type="nucleotide sequence ID" value="NZ_FMKA01000004.1"/>
</dbReference>
<proteinExistence type="predicted"/>
<feature type="domain" description="SCP2" evidence="1">
    <location>
        <begin position="248"/>
        <end position="327"/>
    </location>
</feature>
<name>A0A1D3TRK0_9FIRM</name>
<dbReference type="InterPro" id="IPR029039">
    <property type="entry name" value="Flavoprotein-like_sf"/>
</dbReference>
<organism evidence="2 3">
    <name type="scientific">Anaerobium acetethylicum</name>
    <dbReference type="NCBI Taxonomy" id="1619234"/>
    <lineage>
        <taxon>Bacteria</taxon>
        <taxon>Bacillati</taxon>
        <taxon>Bacillota</taxon>
        <taxon>Clostridia</taxon>
        <taxon>Lachnospirales</taxon>
        <taxon>Lachnospiraceae</taxon>
        <taxon>Anaerobium</taxon>
    </lineage>
</organism>
<dbReference type="Gene3D" id="3.30.1050.10">
    <property type="entry name" value="SCP2 sterol-binding domain"/>
    <property type="match status" value="1"/>
</dbReference>
<dbReference type="OrthoDB" id="1763575at2"/>
<dbReference type="Proteomes" id="UP000199315">
    <property type="component" value="Unassembled WGS sequence"/>
</dbReference>
<accession>A0A1D3TRK0</accession>
<reference evidence="2 3" key="1">
    <citation type="submission" date="2016-09" db="EMBL/GenBank/DDBJ databases">
        <authorList>
            <person name="Capua I."/>
            <person name="De Benedictis P."/>
            <person name="Joannis T."/>
            <person name="Lombin L.H."/>
            <person name="Cattoli G."/>
        </authorList>
    </citation>
    <scope>NUCLEOTIDE SEQUENCE [LARGE SCALE GENOMIC DNA]</scope>
    <source>
        <strain evidence="2 3">GluBS11</strain>
    </source>
</reference>
<protein>
    <submittedName>
        <fullName evidence="2">SCP-2 sterol transfer family protein</fullName>
    </submittedName>
</protein>
<gene>
    <name evidence="2" type="ORF">SAMN05421730_1004127</name>
</gene>
<evidence type="ECO:0000313" key="3">
    <source>
        <dbReference type="Proteomes" id="UP000199315"/>
    </source>
</evidence>
<dbReference type="AlphaFoldDB" id="A0A1D3TRK0"/>
<evidence type="ECO:0000313" key="2">
    <source>
        <dbReference type="EMBL" id="SCP96352.1"/>
    </source>
</evidence>
<sequence length="333" mass="38203">MKINIYYGGRGLMDDPSLYVIGKMQQVFEELHVSVERFNLQEQKNVIATLPQTLKGADGIILAATVEWMGIGGYMQQFLDACWLYGDKEEISRIYMQPVVMATTYGEREASLTLTNAWEILGGLPASGLCGYVENLLEFEMNKDYGQIIEKKAEMFYRDISQKNRNLPTSNLAVKQNIHRTKGINLTPQESEQLSKYVSDDRYVKRQKEDIEELEMMFKGMLGKKDLDSEAEYIRDFENHFVPSEDFRASYVFVLNNKKKNLIVEIDGKELKCSYGTREGADVEVKLNSEAMDNIVAGRMTFQRAFMAGELTAKGNFKDLRMLDQIFVFSDNY</sequence>
<dbReference type="InterPro" id="IPR036527">
    <property type="entry name" value="SCP2_sterol-bd_dom_sf"/>
</dbReference>
<dbReference type="SUPFAM" id="SSF55718">
    <property type="entry name" value="SCP-like"/>
    <property type="match status" value="1"/>
</dbReference>
<dbReference type="STRING" id="1619234.SAMN05421730_1004127"/>